<proteinExistence type="predicted"/>
<gene>
    <name evidence="1" type="ORF">UFOPK3516_00988</name>
</gene>
<protein>
    <submittedName>
        <fullName evidence="1">Unannotated protein</fullName>
    </submittedName>
</protein>
<accession>A0A6J7GFH3</accession>
<reference evidence="1" key="1">
    <citation type="submission" date="2020-05" db="EMBL/GenBank/DDBJ databases">
        <authorList>
            <person name="Chiriac C."/>
            <person name="Salcher M."/>
            <person name="Ghai R."/>
            <person name="Kavagutti S V."/>
        </authorList>
    </citation>
    <scope>NUCLEOTIDE SEQUENCE</scope>
</reference>
<dbReference type="AlphaFoldDB" id="A0A6J7GFH3"/>
<dbReference type="Gene3D" id="3.20.20.70">
    <property type="entry name" value="Aldolase class I"/>
    <property type="match status" value="1"/>
</dbReference>
<dbReference type="EMBL" id="CAFBMB010000073">
    <property type="protein sequence ID" value="CAB4902129.1"/>
    <property type="molecule type" value="Genomic_DNA"/>
</dbReference>
<evidence type="ECO:0000313" key="1">
    <source>
        <dbReference type="EMBL" id="CAB4902129.1"/>
    </source>
</evidence>
<sequence length="61" mass="6194">MPILAPGFGAQGARISDARSRFGSLCARLLVAQSRNILETGPAGVAEAIRRSAGEVADALG</sequence>
<name>A0A6J7GFH3_9ZZZZ</name>
<organism evidence="1">
    <name type="scientific">freshwater metagenome</name>
    <dbReference type="NCBI Taxonomy" id="449393"/>
    <lineage>
        <taxon>unclassified sequences</taxon>
        <taxon>metagenomes</taxon>
        <taxon>ecological metagenomes</taxon>
    </lineage>
</organism>
<dbReference type="InterPro" id="IPR013785">
    <property type="entry name" value="Aldolase_TIM"/>
</dbReference>